<dbReference type="Proteomes" id="UP001600888">
    <property type="component" value="Unassembled WGS sequence"/>
</dbReference>
<evidence type="ECO:0000313" key="3">
    <source>
        <dbReference type="Proteomes" id="UP001600888"/>
    </source>
</evidence>
<dbReference type="EMBL" id="JBAWTH010000048">
    <property type="protein sequence ID" value="KAL2282649.1"/>
    <property type="molecule type" value="Genomic_DNA"/>
</dbReference>
<gene>
    <name evidence="2" type="ORF">FJTKL_10494</name>
</gene>
<name>A0ABR4EJN6_9PEZI</name>
<protein>
    <submittedName>
        <fullName evidence="2">Uncharacterized protein</fullName>
    </submittedName>
</protein>
<sequence>MGKKTLSIAVSIAVPKFRVPSPRSVQYPTPPTRPTRYRSPSSKPCFTRRVSETLFEVQFPPHDVWLRCRSDIHLHSGSVS</sequence>
<accession>A0ABR4EJN6</accession>
<reference evidence="2 3" key="1">
    <citation type="submission" date="2024-03" db="EMBL/GenBank/DDBJ databases">
        <title>A high-quality draft genome sequence of Diaporthe vaccinii, a causative agent of upright dieback and viscid rot disease in cranberry plants.</title>
        <authorList>
            <person name="Sarrasin M."/>
            <person name="Lang B.F."/>
            <person name="Burger G."/>
        </authorList>
    </citation>
    <scope>NUCLEOTIDE SEQUENCE [LARGE SCALE GENOMIC DNA]</scope>
    <source>
        <strain evidence="2 3">IS7</strain>
    </source>
</reference>
<keyword evidence="3" id="KW-1185">Reference proteome</keyword>
<evidence type="ECO:0000313" key="2">
    <source>
        <dbReference type="EMBL" id="KAL2282649.1"/>
    </source>
</evidence>
<comment type="caution">
    <text evidence="2">The sequence shown here is derived from an EMBL/GenBank/DDBJ whole genome shotgun (WGS) entry which is preliminary data.</text>
</comment>
<organism evidence="2 3">
    <name type="scientific">Diaporthe vaccinii</name>
    <dbReference type="NCBI Taxonomy" id="105482"/>
    <lineage>
        <taxon>Eukaryota</taxon>
        <taxon>Fungi</taxon>
        <taxon>Dikarya</taxon>
        <taxon>Ascomycota</taxon>
        <taxon>Pezizomycotina</taxon>
        <taxon>Sordariomycetes</taxon>
        <taxon>Sordariomycetidae</taxon>
        <taxon>Diaporthales</taxon>
        <taxon>Diaporthaceae</taxon>
        <taxon>Diaporthe</taxon>
        <taxon>Diaporthe eres species complex</taxon>
    </lineage>
</organism>
<proteinExistence type="predicted"/>
<evidence type="ECO:0000256" key="1">
    <source>
        <dbReference type="SAM" id="MobiDB-lite"/>
    </source>
</evidence>
<feature type="region of interest" description="Disordered" evidence="1">
    <location>
        <begin position="21"/>
        <end position="44"/>
    </location>
</feature>